<evidence type="ECO:0000313" key="1">
    <source>
        <dbReference type="EMBL" id="AGS51661.1"/>
    </source>
</evidence>
<accession>A0A806JXY5</accession>
<name>A0A806JXY5_9BACT</name>
<dbReference type="EMBL" id="JQ844167">
    <property type="protein sequence ID" value="AGS51661.1"/>
    <property type="molecule type" value="Genomic_DNA"/>
</dbReference>
<proteinExistence type="predicted"/>
<sequence length="576" mass="61581">MPQYWGKKQFLEEFMLKRTTWVVAVLMALSLVFLGCPSGNGDDPPEDVPFEFEGTVPLQVWGSTAPVLNDDGSVTVTASSSSGFWFSFAAVNYTYNRNDVLVITYEVDVTTPAAAVSAKNPNDWGTNLTQGDWGKGKGREYVLGDPDLSVYDGPNVAGTYDAATKTGTIEVIMSYFPTLTGLGFQHNYWCDMGSPGTTIAENSVYTVKFTKIENKVIVVPDCLCVGCAGELMVGDECVCGPGDCDEDNCGDCCEVVPYVPPSVDGFVYNLGEYTWINNATQKGWGFGGADGDLDWTLFQTATHVVIVTGGEGINTDGFGGIDIVLQGAGNSWGWAQKAINTGWKTFARDEDEIVFIVVPLADIGADYTAVVAGANGKFLFQANADIGILGAVLTNLELEAPEDAVDLTDIGYATKENPLGTVIYDLGEYTWINNATQKGWGFGGADGDLDWAIFQAAQYVVIVTGGEGINTDGFGGIDIVLQGAGNSWGWAQKALNTGWKTFARDEDEYVYIVVPFADLGADYTAVVTGANGKFLFQANADVGILGAYLVALDIEEPEDAVALTDIGYATRTLPFF</sequence>
<reference evidence="1" key="1">
    <citation type="submission" date="2012-03" db="EMBL/GenBank/DDBJ databases">
        <title>Functional metagenomics reveals considerable lignocellulase gene clusters in the gut microbiome of a wood-feeding higher termite.</title>
        <authorList>
            <person name="Liu N."/>
        </authorList>
    </citation>
    <scope>NUCLEOTIDE SEQUENCE</scope>
</reference>
<dbReference type="AlphaFoldDB" id="A0A806JXY5"/>
<organism evidence="1">
    <name type="scientific">uncultured bacterium contig00026</name>
    <dbReference type="NCBI Taxonomy" id="1181515"/>
    <lineage>
        <taxon>Bacteria</taxon>
        <taxon>environmental samples</taxon>
    </lineage>
</organism>
<protein>
    <submittedName>
        <fullName evidence="1">Uncharacterized protein</fullName>
    </submittedName>
</protein>